<keyword evidence="7" id="KW-0684">Rhamnose metabolism</keyword>
<evidence type="ECO:0000259" key="9">
    <source>
        <dbReference type="Pfam" id="PF02782"/>
    </source>
</evidence>
<dbReference type="SUPFAM" id="SSF53067">
    <property type="entry name" value="Actin-like ATPase domain"/>
    <property type="match status" value="2"/>
</dbReference>
<keyword evidence="11" id="KW-1185">Reference proteome</keyword>
<dbReference type="GO" id="GO:0019301">
    <property type="term" value="P:rhamnose catabolic process"/>
    <property type="evidence" value="ECO:0007669"/>
    <property type="project" value="InterPro"/>
</dbReference>
<feature type="domain" description="Carbohydrate kinase FGGY N-terminal" evidence="8">
    <location>
        <begin position="8"/>
        <end position="247"/>
    </location>
</feature>
<keyword evidence="2" id="KW-0808">Transferase</keyword>
<evidence type="ECO:0000256" key="6">
    <source>
        <dbReference type="ARBA" id="ARBA00023157"/>
    </source>
</evidence>
<proteinExistence type="inferred from homology"/>
<keyword evidence="5" id="KW-0067">ATP-binding</keyword>
<dbReference type="InterPro" id="IPR013449">
    <property type="entry name" value="Rhamnulokinase"/>
</dbReference>
<keyword evidence="4 10" id="KW-0418">Kinase</keyword>
<dbReference type="InterPro" id="IPR018485">
    <property type="entry name" value="FGGY_C"/>
</dbReference>
<dbReference type="Proteomes" id="UP000008457">
    <property type="component" value="Chromosome"/>
</dbReference>
<dbReference type="AlphaFoldDB" id="F3ZW35"/>
<dbReference type="eggNOG" id="COG1070">
    <property type="taxonomic scope" value="Bacteria"/>
</dbReference>
<keyword evidence="6" id="KW-1015">Disulfide bond</keyword>
<evidence type="ECO:0000256" key="1">
    <source>
        <dbReference type="ARBA" id="ARBA00009156"/>
    </source>
</evidence>
<dbReference type="STRING" id="697281.Mahau_1220"/>
<dbReference type="GO" id="GO:0005524">
    <property type="term" value="F:ATP binding"/>
    <property type="evidence" value="ECO:0007669"/>
    <property type="project" value="UniProtKB-KW"/>
</dbReference>
<evidence type="ECO:0000256" key="7">
    <source>
        <dbReference type="ARBA" id="ARBA00023308"/>
    </source>
</evidence>
<reference evidence="10 11" key="2">
    <citation type="journal article" date="2011" name="Stand. Genomic Sci.">
        <title>Complete genome sequence of Mahella australiensis type strain (50-1 BON).</title>
        <authorList>
            <person name="Sikorski J."/>
            <person name="Teshima H."/>
            <person name="Nolan M."/>
            <person name="Lucas S."/>
            <person name="Hammon N."/>
            <person name="Deshpande S."/>
            <person name="Cheng J.F."/>
            <person name="Pitluck S."/>
            <person name="Liolios K."/>
            <person name="Pagani I."/>
            <person name="Ivanova N."/>
            <person name="Huntemann M."/>
            <person name="Mavromatis K."/>
            <person name="Ovchinikova G."/>
            <person name="Pati A."/>
            <person name="Tapia R."/>
            <person name="Han C."/>
            <person name="Goodwin L."/>
            <person name="Chen A."/>
            <person name="Palaniappan K."/>
            <person name="Land M."/>
            <person name="Hauser L."/>
            <person name="Ngatchou-Djao O.D."/>
            <person name="Rohde M."/>
            <person name="Pukall R."/>
            <person name="Spring S."/>
            <person name="Abt B."/>
            <person name="Goker M."/>
            <person name="Detter J.C."/>
            <person name="Woyke T."/>
            <person name="Bristow J."/>
            <person name="Markowitz V."/>
            <person name="Hugenholtz P."/>
            <person name="Eisen J.A."/>
            <person name="Kyrpides N.C."/>
            <person name="Klenk H.P."/>
            <person name="Lapidus A."/>
        </authorList>
    </citation>
    <scope>NUCLEOTIDE SEQUENCE [LARGE SCALE GENOMIC DNA]</scope>
    <source>
        <strain evidence="11">DSM 15567 / CIP 107919 / 50-1 BON</strain>
    </source>
</reference>
<evidence type="ECO:0000313" key="11">
    <source>
        <dbReference type="Proteomes" id="UP000008457"/>
    </source>
</evidence>
<gene>
    <name evidence="10" type="ordered locus">Mahau_1220</name>
</gene>
<dbReference type="GO" id="GO:0005829">
    <property type="term" value="C:cytosol"/>
    <property type="evidence" value="ECO:0007669"/>
    <property type="project" value="TreeGrafter"/>
</dbReference>
<dbReference type="OrthoDB" id="9761504at2"/>
<organism evidence="10 11">
    <name type="scientific">Mahella australiensis (strain DSM 15567 / CIP 107919 / 50-1 BON)</name>
    <dbReference type="NCBI Taxonomy" id="697281"/>
    <lineage>
        <taxon>Bacteria</taxon>
        <taxon>Bacillati</taxon>
        <taxon>Bacillota</taxon>
        <taxon>Clostridia</taxon>
        <taxon>Thermoanaerobacterales</taxon>
        <taxon>Thermoanaerobacterales Family IV. Incertae Sedis</taxon>
        <taxon>Mahella</taxon>
    </lineage>
</organism>
<dbReference type="PANTHER" id="PTHR10196">
    <property type="entry name" value="SUGAR KINASE"/>
    <property type="match status" value="1"/>
</dbReference>
<dbReference type="Pfam" id="PF00370">
    <property type="entry name" value="FGGY_N"/>
    <property type="match status" value="1"/>
</dbReference>
<protein>
    <submittedName>
        <fullName evidence="10">Carbohydrate kinase, FGGY</fullName>
    </submittedName>
</protein>
<name>F3ZW35_MAHA5</name>
<dbReference type="InterPro" id="IPR018484">
    <property type="entry name" value="FGGY_N"/>
</dbReference>
<dbReference type="HOGENOM" id="CLU_039395_0_1_9"/>
<dbReference type="EMBL" id="CP002360">
    <property type="protein sequence ID" value="AEE96415.1"/>
    <property type="molecule type" value="Genomic_DNA"/>
</dbReference>
<dbReference type="RefSeq" id="WP_013780845.1">
    <property type="nucleotide sequence ID" value="NC_015520.1"/>
</dbReference>
<dbReference type="CDD" id="cd07771">
    <property type="entry name" value="ASKHA_NBD_FGGY_RhaB-like"/>
    <property type="match status" value="1"/>
</dbReference>
<dbReference type="GO" id="GO:0004370">
    <property type="term" value="F:glycerol kinase activity"/>
    <property type="evidence" value="ECO:0007669"/>
    <property type="project" value="TreeGrafter"/>
</dbReference>
<dbReference type="GO" id="GO:0008993">
    <property type="term" value="F:rhamnulokinase activity"/>
    <property type="evidence" value="ECO:0007669"/>
    <property type="project" value="InterPro"/>
</dbReference>
<dbReference type="PANTHER" id="PTHR10196:SF93">
    <property type="entry name" value="L-RHAMNULOKINASE"/>
    <property type="match status" value="1"/>
</dbReference>
<evidence type="ECO:0000256" key="2">
    <source>
        <dbReference type="ARBA" id="ARBA00022679"/>
    </source>
</evidence>
<comment type="similarity">
    <text evidence="1">Belongs to the FGGY kinase family.</text>
</comment>
<evidence type="ECO:0000259" key="8">
    <source>
        <dbReference type="Pfam" id="PF00370"/>
    </source>
</evidence>
<dbReference type="Pfam" id="PF02782">
    <property type="entry name" value="FGGY_C"/>
    <property type="match status" value="1"/>
</dbReference>
<evidence type="ECO:0000313" key="10">
    <source>
        <dbReference type="EMBL" id="AEE96415.1"/>
    </source>
</evidence>
<dbReference type="InterPro" id="IPR043129">
    <property type="entry name" value="ATPase_NBD"/>
</dbReference>
<accession>F3ZW35</accession>
<evidence type="ECO:0000256" key="5">
    <source>
        <dbReference type="ARBA" id="ARBA00022840"/>
    </source>
</evidence>
<dbReference type="GO" id="GO:0006071">
    <property type="term" value="P:glycerol metabolic process"/>
    <property type="evidence" value="ECO:0007669"/>
    <property type="project" value="TreeGrafter"/>
</dbReference>
<dbReference type="Gene3D" id="3.30.420.40">
    <property type="match status" value="2"/>
</dbReference>
<sequence length="495" mass="55308">MNAELKLLAFDFGASNGRGILGKFNGRDLQMEEVHRFPNDPVQIPDGLHWDILRLFHEIKQGILKCATHGNSDLAGIGIDTWGVDFGLLDKSDELLSNPYHYRDKRTYGMIEEACKRIDKIGLFLKTGSQFQPFNTIYQLFSMVLNDSPVLEIAQTMLLLPDLFDFLLCGEKATEFTIASTTQLYNPLQNEWAWDVIDTMGIPRHIFTPMTPAASIRGKIMPAVAEELFITQVPIIAVASHDTASAVAAVPYKSQNAAFLSSGTWSLIGIETECPIMNPRALEYNLTNEGCIGGTFRFLKNIAGLWIIQECKRFWDKEGTVESYDQLTQRAQRAEAFLSFIDPDDEIFYSPGNMPEKVQLFCSRTGQHVPQDKGEIIRCVLESLALKYRSAIEEIEETSERNIDMINIVGGGTKDKMLCQFTADATHLPVTAGPAEATAIGNLMAQAIALGEINDISEAREVIKSSFPTDEYMPQNADSWDEAYGKYKMLVNDRV</sequence>
<feature type="domain" description="Carbohydrate kinase FGGY C-terminal" evidence="9">
    <location>
        <begin position="259"/>
        <end position="450"/>
    </location>
</feature>
<reference evidence="11" key="1">
    <citation type="submission" date="2010-11" db="EMBL/GenBank/DDBJ databases">
        <title>The complete genome of Mahella australiensis DSM 15567.</title>
        <authorList>
            <consortium name="US DOE Joint Genome Institute (JGI-PGF)"/>
            <person name="Lucas S."/>
            <person name="Copeland A."/>
            <person name="Lapidus A."/>
            <person name="Bruce D."/>
            <person name="Goodwin L."/>
            <person name="Pitluck S."/>
            <person name="Kyrpides N."/>
            <person name="Mavromatis K."/>
            <person name="Pagani I."/>
            <person name="Ivanova N."/>
            <person name="Teshima H."/>
            <person name="Brettin T."/>
            <person name="Detter J.C."/>
            <person name="Han C."/>
            <person name="Tapia R."/>
            <person name="Land M."/>
            <person name="Hauser L."/>
            <person name="Markowitz V."/>
            <person name="Cheng J.-F."/>
            <person name="Hugenholtz P."/>
            <person name="Woyke T."/>
            <person name="Wu D."/>
            <person name="Spring S."/>
            <person name="Pukall R."/>
            <person name="Steenblock K."/>
            <person name="Schneider S."/>
            <person name="Klenk H.-P."/>
            <person name="Eisen J.A."/>
        </authorList>
    </citation>
    <scope>NUCLEOTIDE SEQUENCE [LARGE SCALE GENOMIC DNA]</scope>
    <source>
        <strain evidence="11">DSM 15567 / CIP 107919 / 50-1 BON</strain>
    </source>
</reference>
<dbReference type="KEGG" id="mas:Mahau_1220"/>
<keyword evidence="3" id="KW-0547">Nucleotide-binding</keyword>
<evidence type="ECO:0000256" key="4">
    <source>
        <dbReference type="ARBA" id="ARBA00022777"/>
    </source>
</evidence>
<evidence type="ECO:0000256" key="3">
    <source>
        <dbReference type="ARBA" id="ARBA00022741"/>
    </source>
</evidence>